<feature type="domain" description="Response regulatory" evidence="6">
    <location>
        <begin position="1"/>
        <end position="122"/>
    </location>
</feature>
<organism evidence="7 8">
    <name type="scientific">Maridesulfovibrio salexigens (strain ATCC 14822 / DSM 2638 / NCIMB 8403 / VKM B-1763)</name>
    <name type="common">Desulfovibrio salexigens</name>
    <dbReference type="NCBI Taxonomy" id="526222"/>
    <lineage>
        <taxon>Bacteria</taxon>
        <taxon>Pseudomonadati</taxon>
        <taxon>Thermodesulfobacteriota</taxon>
        <taxon>Desulfovibrionia</taxon>
        <taxon>Desulfovibrionales</taxon>
        <taxon>Desulfovibrionaceae</taxon>
        <taxon>Maridesulfovibrio</taxon>
    </lineage>
</organism>
<protein>
    <submittedName>
        <fullName evidence="7">Response regulator receiver protein</fullName>
    </submittedName>
</protein>
<dbReference type="GO" id="GO:0000160">
    <property type="term" value="P:phosphorelay signal transduction system"/>
    <property type="evidence" value="ECO:0007669"/>
    <property type="project" value="InterPro"/>
</dbReference>
<dbReference type="Pfam" id="PF13414">
    <property type="entry name" value="TPR_11"/>
    <property type="match status" value="1"/>
</dbReference>
<keyword evidence="1" id="KW-0677">Repeat</keyword>
<dbReference type="RefSeq" id="WP_015850839.1">
    <property type="nucleotide sequence ID" value="NC_012881.1"/>
</dbReference>
<feature type="region of interest" description="Disordered" evidence="5">
    <location>
        <begin position="341"/>
        <end position="363"/>
    </location>
</feature>
<evidence type="ECO:0000256" key="5">
    <source>
        <dbReference type="SAM" id="MobiDB-lite"/>
    </source>
</evidence>
<reference evidence="7 8" key="1">
    <citation type="submission" date="2009-06" db="EMBL/GenBank/DDBJ databases">
        <title>Complete sequence of Desulfovibrio salexigens DSM 2638.</title>
        <authorList>
            <consortium name="US DOE Joint Genome Institute"/>
            <person name="Lucas S."/>
            <person name="Copeland A."/>
            <person name="Lapidus A."/>
            <person name="Glavina del Rio T."/>
            <person name="Tice H."/>
            <person name="Bruce D."/>
            <person name="Goodwin L."/>
            <person name="Pitluck S."/>
            <person name="Munk A.C."/>
            <person name="Brettin T."/>
            <person name="Detter J.C."/>
            <person name="Han C."/>
            <person name="Tapia R."/>
            <person name="Larimer F."/>
            <person name="Land M."/>
            <person name="Hauser L."/>
            <person name="Kyrpides N."/>
            <person name="Anderson I."/>
            <person name="Wall J.D."/>
            <person name="Arkin A.P."/>
            <person name="Dehal P."/>
            <person name="Chivian D."/>
            <person name="Giles B."/>
            <person name="Hazen T.C."/>
        </authorList>
    </citation>
    <scope>NUCLEOTIDE SEQUENCE [LARGE SCALE GENOMIC DNA]</scope>
    <source>
        <strain evidence="8">ATCC 14822 / DSM 2638 / NCIMB 8403 / VKM B-1763</strain>
    </source>
</reference>
<feature type="modified residue" description="4-aspartylphosphate" evidence="3">
    <location>
        <position position="56"/>
    </location>
</feature>
<name>C6BZW3_MARSD</name>
<dbReference type="InterPro" id="IPR011006">
    <property type="entry name" value="CheY-like_superfamily"/>
</dbReference>
<evidence type="ECO:0000259" key="6">
    <source>
        <dbReference type="PROSITE" id="PS50110"/>
    </source>
</evidence>
<dbReference type="PROSITE" id="PS50005">
    <property type="entry name" value="TPR"/>
    <property type="match status" value="3"/>
</dbReference>
<dbReference type="SUPFAM" id="SSF52172">
    <property type="entry name" value="CheY-like"/>
    <property type="match status" value="1"/>
</dbReference>
<keyword evidence="2 4" id="KW-0802">TPR repeat</keyword>
<evidence type="ECO:0000313" key="7">
    <source>
        <dbReference type="EMBL" id="ACS79020.1"/>
    </source>
</evidence>
<feature type="repeat" description="TPR" evidence="4">
    <location>
        <begin position="291"/>
        <end position="324"/>
    </location>
</feature>
<dbReference type="PROSITE" id="PS50110">
    <property type="entry name" value="RESPONSE_REGULATORY"/>
    <property type="match status" value="1"/>
</dbReference>
<proteinExistence type="predicted"/>
<dbReference type="eggNOG" id="COG0745">
    <property type="taxonomic scope" value="Bacteria"/>
</dbReference>
<dbReference type="KEGG" id="dsa:Desal_0955"/>
<accession>C6BZW3</accession>
<dbReference type="SUPFAM" id="SSF48452">
    <property type="entry name" value="TPR-like"/>
    <property type="match status" value="1"/>
</dbReference>
<dbReference type="InterPro" id="IPR019734">
    <property type="entry name" value="TPR_rpt"/>
</dbReference>
<dbReference type="Gene3D" id="1.25.40.10">
    <property type="entry name" value="Tetratricopeptide repeat domain"/>
    <property type="match status" value="2"/>
</dbReference>
<sequence>MLEELRYGIFSNNSKHISNDRLTLVGLGASDIYVYSTWDNAISALENGEIDVALVDESLHDTSGADCVRRMRRHAMRSLPVIMVTPDQRKESVLDSIAAGVGGYVLRPYSMETLKRHVFAAYMSASPDEIEKELLNSSWDLVANGSFDEAIDSFSEIIDEVTEAGKSPAEEYFDKGLNFLSQEKFGKAIIAFNKAIALNEMYAEAYKGMADAYKGKGDMGNYQDYLNKAADIYAVQDKLDNVKELFVEILQNEPDAVNPFNRLGVKLRKDGDYQGAIKAYHQACTFTPNDANLYYNMARAYTYAKEYESALNYTELSLRLDSSLEPARSLHKQIVKLLEKMKKDNPASDTESPKVSIDDELEE</sequence>
<dbReference type="Gene3D" id="3.40.50.2300">
    <property type="match status" value="1"/>
</dbReference>
<dbReference type="InterPro" id="IPR050498">
    <property type="entry name" value="Ycf3"/>
</dbReference>
<dbReference type="SMART" id="SM00028">
    <property type="entry name" value="TPR"/>
    <property type="match status" value="3"/>
</dbReference>
<dbReference type="PANTHER" id="PTHR44858:SF1">
    <property type="entry name" value="UDP-N-ACETYLGLUCOSAMINE--PEPTIDE N-ACETYLGLUCOSAMINYLTRANSFERASE SPINDLY-RELATED"/>
    <property type="match status" value="1"/>
</dbReference>
<dbReference type="AlphaFoldDB" id="C6BZW3"/>
<dbReference type="Pfam" id="PF00072">
    <property type="entry name" value="Response_reg"/>
    <property type="match status" value="1"/>
</dbReference>
<feature type="repeat" description="TPR" evidence="4">
    <location>
        <begin position="169"/>
        <end position="202"/>
    </location>
</feature>
<dbReference type="GO" id="GO:0009279">
    <property type="term" value="C:cell outer membrane"/>
    <property type="evidence" value="ECO:0007669"/>
    <property type="project" value="TreeGrafter"/>
</dbReference>
<dbReference type="HOGENOM" id="CLU_058595_0_0_7"/>
<dbReference type="EMBL" id="CP001649">
    <property type="protein sequence ID" value="ACS79020.1"/>
    <property type="molecule type" value="Genomic_DNA"/>
</dbReference>
<dbReference type="Proteomes" id="UP000002601">
    <property type="component" value="Chromosome"/>
</dbReference>
<feature type="repeat" description="TPR" evidence="4">
    <location>
        <begin position="257"/>
        <end position="290"/>
    </location>
</feature>
<dbReference type="OrthoDB" id="5469454at2"/>
<evidence type="ECO:0000256" key="1">
    <source>
        <dbReference type="ARBA" id="ARBA00022737"/>
    </source>
</evidence>
<evidence type="ECO:0000313" key="8">
    <source>
        <dbReference type="Proteomes" id="UP000002601"/>
    </source>
</evidence>
<keyword evidence="3" id="KW-0597">Phosphoprotein</keyword>
<evidence type="ECO:0000256" key="2">
    <source>
        <dbReference type="ARBA" id="ARBA00022803"/>
    </source>
</evidence>
<dbReference type="InterPro" id="IPR001789">
    <property type="entry name" value="Sig_transdc_resp-reg_receiver"/>
</dbReference>
<dbReference type="PANTHER" id="PTHR44858">
    <property type="entry name" value="TETRATRICOPEPTIDE REPEAT PROTEIN 6"/>
    <property type="match status" value="1"/>
</dbReference>
<gene>
    <name evidence="7" type="ordered locus">Desal_0955</name>
</gene>
<keyword evidence="8" id="KW-1185">Reference proteome</keyword>
<evidence type="ECO:0000256" key="3">
    <source>
        <dbReference type="PROSITE-ProRule" id="PRU00169"/>
    </source>
</evidence>
<dbReference type="STRING" id="526222.Desal_0955"/>
<dbReference type="InterPro" id="IPR011990">
    <property type="entry name" value="TPR-like_helical_dom_sf"/>
</dbReference>
<dbReference type="GO" id="GO:0046813">
    <property type="term" value="P:receptor-mediated virion attachment to host cell"/>
    <property type="evidence" value="ECO:0007669"/>
    <property type="project" value="TreeGrafter"/>
</dbReference>
<evidence type="ECO:0000256" key="4">
    <source>
        <dbReference type="PROSITE-ProRule" id="PRU00339"/>
    </source>
</evidence>
<dbReference type="eggNOG" id="COG0457">
    <property type="taxonomic scope" value="Bacteria"/>
</dbReference>